<evidence type="ECO:0000313" key="3">
    <source>
        <dbReference type="Proteomes" id="UP000186176"/>
    </source>
</evidence>
<comment type="caution">
    <text evidence="2">The sequence shown here is derived from an EMBL/GenBank/DDBJ whole genome shotgun (WGS) entry which is preliminary data.</text>
</comment>
<name>A0A1J4MEZ5_9CRYT</name>
<protein>
    <submittedName>
        <fullName evidence="2">Uncharacterized protein</fullName>
    </submittedName>
</protein>
<dbReference type="VEuPathDB" id="CryptoDB:cubi_03647"/>
<keyword evidence="1" id="KW-0175">Coiled coil</keyword>
<gene>
    <name evidence="2" type="ORF">cubi_03647</name>
</gene>
<organism evidence="2 3">
    <name type="scientific">Cryptosporidium ubiquitum</name>
    <dbReference type="NCBI Taxonomy" id="857276"/>
    <lineage>
        <taxon>Eukaryota</taxon>
        <taxon>Sar</taxon>
        <taxon>Alveolata</taxon>
        <taxon>Apicomplexa</taxon>
        <taxon>Conoidasida</taxon>
        <taxon>Coccidia</taxon>
        <taxon>Eucoccidiorida</taxon>
        <taxon>Eimeriorina</taxon>
        <taxon>Cryptosporidiidae</taxon>
        <taxon>Cryptosporidium</taxon>
    </lineage>
</organism>
<dbReference type="Proteomes" id="UP000186176">
    <property type="component" value="Unassembled WGS sequence"/>
</dbReference>
<reference evidence="2 3" key="1">
    <citation type="submission" date="2016-10" db="EMBL/GenBank/DDBJ databases">
        <title>Reductive evolution of mitochondrial metabolism and differential evolution of invasion-related proteins in Cryptosporidium.</title>
        <authorList>
            <person name="Liu S."/>
            <person name="Roellig D.M."/>
            <person name="Guo Y."/>
            <person name="Li N."/>
            <person name="Frace M.A."/>
            <person name="Tang K."/>
            <person name="Zhang L."/>
            <person name="Feng Y."/>
            <person name="Xiao L."/>
        </authorList>
    </citation>
    <scope>NUCLEOTIDE SEQUENCE [LARGE SCALE GENOMIC DNA]</scope>
    <source>
        <strain evidence="2">39726</strain>
    </source>
</reference>
<evidence type="ECO:0000256" key="1">
    <source>
        <dbReference type="SAM" id="Coils"/>
    </source>
</evidence>
<dbReference type="RefSeq" id="XP_028874158.1">
    <property type="nucleotide sequence ID" value="XM_029020661.1"/>
</dbReference>
<evidence type="ECO:0000313" key="2">
    <source>
        <dbReference type="EMBL" id="OII72777.1"/>
    </source>
</evidence>
<dbReference type="GeneID" id="39980440"/>
<sequence length="279" mass="33270">MTEYLSISPRTVSVSPNSLEFGLDPEICEEEAVTWIYNFSNRYAQLRRTIENMNLVLEDHEVRESFNEVMMRKDLDKLAEKLEILKERSRELLINQKRKTNKERVIWNEVRSLCIKLEEIEKNIVYLSLQLFGKNSCINEKRKGFKINQSVRFRNMLQEPGTSSEVCMEYSMSRRVCDKQKSLMEDYERKINELKENYRKWEKQKKAQNFEDENDQFQESNNTNYKMEESCQEDVVKFLSMNKEGFLGKSENSIKFLKMESDFQKDIITNISTIIGITF</sequence>
<feature type="coiled-coil region" evidence="1">
    <location>
        <begin position="43"/>
        <end position="99"/>
    </location>
</feature>
<proteinExistence type="predicted"/>
<feature type="coiled-coil region" evidence="1">
    <location>
        <begin position="177"/>
        <end position="211"/>
    </location>
</feature>
<accession>A0A1J4MEZ5</accession>
<keyword evidence="3" id="KW-1185">Reference proteome</keyword>
<dbReference type="OrthoDB" id="342932at2759"/>
<dbReference type="EMBL" id="LRBP01000019">
    <property type="protein sequence ID" value="OII72777.1"/>
    <property type="molecule type" value="Genomic_DNA"/>
</dbReference>
<dbReference type="AlphaFoldDB" id="A0A1J4MEZ5"/>